<dbReference type="EMBL" id="UINC01036256">
    <property type="protein sequence ID" value="SVB29940.1"/>
    <property type="molecule type" value="Genomic_DNA"/>
</dbReference>
<evidence type="ECO:0000256" key="13">
    <source>
        <dbReference type="ARBA" id="ARBA00022833"/>
    </source>
</evidence>
<feature type="non-terminal residue" evidence="23">
    <location>
        <position position="316"/>
    </location>
</feature>
<evidence type="ECO:0000256" key="9">
    <source>
        <dbReference type="ARBA" id="ARBA00022723"/>
    </source>
</evidence>
<organism evidence="23">
    <name type="scientific">marine metagenome</name>
    <dbReference type="NCBI Taxonomy" id="408172"/>
    <lineage>
        <taxon>unclassified sequences</taxon>
        <taxon>metagenomes</taxon>
        <taxon>ecological metagenomes</taxon>
    </lineage>
</organism>
<keyword evidence="18" id="KW-0458">Lysosome</keyword>
<evidence type="ECO:0000256" key="10">
    <source>
        <dbReference type="ARBA" id="ARBA00022729"/>
    </source>
</evidence>
<dbReference type="GO" id="GO:0046872">
    <property type="term" value="F:metal ion binding"/>
    <property type="evidence" value="ECO:0007669"/>
    <property type="project" value="UniProtKB-KW"/>
</dbReference>
<evidence type="ECO:0000256" key="7">
    <source>
        <dbReference type="ARBA" id="ARBA00022645"/>
    </source>
</evidence>
<evidence type="ECO:0000256" key="4">
    <source>
        <dbReference type="ARBA" id="ARBA00004613"/>
    </source>
</evidence>
<proteinExistence type="predicted"/>
<evidence type="ECO:0000256" key="16">
    <source>
        <dbReference type="ARBA" id="ARBA00023145"/>
    </source>
</evidence>
<feature type="domain" description="PA" evidence="21">
    <location>
        <begin position="114"/>
        <end position="195"/>
    </location>
</feature>
<keyword evidence="11" id="KW-0378">Hydrolase</keyword>
<dbReference type="GO" id="GO:0005794">
    <property type="term" value="C:Golgi apparatus"/>
    <property type="evidence" value="ECO:0007669"/>
    <property type="project" value="UniProtKB-SubCell"/>
</dbReference>
<keyword evidence="8" id="KW-0645">Protease</keyword>
<evidence type="ECO:0000259" key="22">
    <source>
        <dbReference type="Pfam" id="PF04389"/>
    </source>
</evidence>
<keyword evidence="9" id="KW-0479">Metal-binding</keyword>
<evidence type="ECO:0000256" key="17">
    <source>
        <dbReference type="ARBA" id="ARBA00023180"/>
    </source>
</evidence>
<sequence>MDKSILDNVDVNVAWDLVEKFSLMPRWKPEDVNKSADLIISKLKEHEVNHEVLTPSLYLSIPFDASVKLEDGTVMHAKPPSYSINCRDGLTAPLHYVPAGYSKDIDNLFDKSQDKEASSPDKVRGKIIISEGFSFPGKIQDFEQAGAVGVIAVNPGKDAHWGICTSIWGIPEYDDLSRIPNIPVVAVNKQDGDKLIELSKNNKSATLFTKMEEDWYIQKIPVVTIEGTEDKEKYTLLHGHYDSWDVGVGDNATGDACMLEIARLLTAHKSKLKRSVKIAWWPGHSTGRYAGSTWFADTYAIDLDKNCIAQIDCDSP</sequence>
<dbReference type="Pfam" id="PF02225">
    <property type="entry name" value="PA"/>
    <property type="match status" value="1"/>
</dbReference>
<feature type="domain" description="Peptidase M28" evidence="22">
    <location>
        <begin position="222"/>
        <end position="296"/>
    </location>
</feature>
<evidence type="ECO:0000256" key="6">
    <source>
        <dbReference type="ARBA" id="ARBA00022525"/>
    </source>
</evidence>
<evidence type="ECO:0000256" key="15">
    <source>
        <dbReference type="ARBA" id="ARBA00023049"/>
    </source>
</evidence>
<evidence type="ECO:0000256" key="5">
    <source>
        <dbReference type="ARBA" id="ARBA00014116"/>
    </source>
</evidence>
<comment type="subunit">
    <text evidence="19">Homodimer. The monomeric form is inactive while the homodimer is active.</text>
</comment>
<keyword evidence="13" id="KW-0862">Zinc</keyword>
<dbReference type="Pfam" id="PF04389">
    <property type="entry name" value="Peptidase_M28"/>
    <property type="match status" value="1"/>
</dbReference>
<reference evidence="23" key="1">
    <citation type="submission" date="2018-05" db="EMBL/GenBank/DDBJ databases">
        <authorList>
            <person name="Lanie J.A."/>
            <person name="Ng W.-L."/>
            <person name="Kazmierczak K.M."/>
            <person name="Andrzejewski T.M."/>
            <person name="Davidsen T.M."/>
            <person name="Wayne K.J."/>
            <person name="Tettelin H."/>
            <person name="Glass J.I."/>
            <person name="Rusch D."/>
            <person name="Podicherti R."/>
            <person name="Tsui H.-C.T."/>
            <person name="Winkler M.E."/>
        </authorList>
    </citation>
    <scope>NUCLEOTIDE SEQUENCE</scope>
</reference>
<evidence type="ECO:0000256" key="11">
    <source>
        <dbReference type="ARBA" id="ARBA00022801"/>
    </source>
</evidence>
<keyword evidence="14" id="KW-0333">Golgi apparatus</keyword>
<evidence type="ECO:0000256" key="14">
    <source>
        <dbReference type="ARBA" id="ARBA00023034"/>
    </source>
</evidence>
<evidence type="ECO:0000256" key="20">
    <source>
        <dbReference type="ARBA" id="ARBA00033328"/>
    </source>
</evidence>
<keyword evidence="6" id="KW-0964">Secreted</keyword>
<keyword evidence="7" id="KW-0121">Carboxypeptidase</keyword>
<gene>
    <name evidence="23" type="ORF">METZ01_LOCUS182794</name>
</gene>
<dbReference type="SUPFAM" id="SSF52025">
    <property type="entry name" value="PA domain"/>
    <property type="match status" value="1"/>
</dbReference>
<keyword evidence="17" id="KW-0325">Glycoprotein</keyword>
<name>A0A382CUV6_9ZZZZ</name>
<dbReference type="GO" id="GO:0005764">
    <property type="term" value="C:lysosome"/>
    <property type="evidence" value="ECO:0007669"/>
    <property type="project" value="UniProtKB-SubCell"/>
</dbReference>
<dbReference type="GO" id="GO:0005576">
    <property type="term" value="C:extracellular region"/>
    <property type="evidence" value="ECO:0007669"/>
    <property type="project" value="UniProtKB-SubCell"/>
</dbReference>
<evidence type="ECO:0000256" key="19">
    <source>
        <dbReference type="ARBA" id="ARBA00025833"/>
    </source>
</evidence>
<evidence type="ECO:0000256" key="18">
    <source>
        <dbReference type="ARBA" id="ARBA00023228"/>
    </source>
</evidence>
<keyword evidence="12" id="KW-0256">Endoplasmic reticulum</keyword>
<dbReference type="Gene3D" id="3.40.630.10">
    <property type="entry name" value="Zn peptidases"/>
    <property type="match status" value="1"/>
</dbReference>
<dbReference type="AlphaFoldDB" id="A0A382CUV6"/>
<keyword evidence="16" id="KW-0865">Zymogen</keyword>
<evidence type="ECO:0000256" key="8">
    <source>
        <dbReference type="ARBA" id="ARBA00022670"/>
    </source>
</evidence>
<evidence type="ECO:0000256" key="1">
    <source>
        <dbReference type="ARBA" id="ARBA00004240"/>
    </source>
</evidence>
<keyword evidence="10" id="KW-0732">Signal</keyword>
<dbReference type="GO" id="GO:0006508">
    <property type="term" value="P:proteolysis"/>
    <property type="evidence" value="ECO:0007669"/>
    <property type="project" value="UniProtKB-KW"/>
</dbReference>
<dbReference type="PANTHER" id="PTHR12053">
    <property type="entry name" value="PROTEASE FAMILY M28 PLASMA GLUTAMATE CARBOXYPEPTIDASE-RELATED"/>
    <property type="match status" value="1"/>
</dbReference>
<dbReference type="GO" id="GO:0004180">
    <property type="term" value="F:carboxypeptidase activity"/>
    <property type="evidence" value="ECO:0007669"/>
    <property type="project" value="UniProtKB-KW"/>
</dbReference>
<dbReference type="InterPro" id="IPR046450">
    <property type="entry name" value="PA_dom_sf"/>
</dbReference>
<protein>
    <recommendedName>
        <fullName evidence="5">Carboxypeptidase Q</fullName>
    </recommendedName>
    <alternativeName>
        <fullName evidence="20">Plasma glutamate carboxypeptidase</fullName>
    </alternativeName>
</protein>
<dbReference type="GO" id="GO:0070573">
    <property type="term" value="F:metallodipeptidase activity"/>
    <property type="evidence" value="ECO:0007669"/>
    <property type="project" value="InterPro"/>
</dbReference>
<accession>A0A382CUV6</accession>
<evidence type="ECO:0000256" key="12">
    <source>
        <dbReference type="ARBA" id="ARBA00022824"/>
    </source>
</evidence>
<dbReference type="InterPro" id="IPR007484">
    <property type="entry name" value="Peptidase_M28"/>
</dbReference>
<dbReference type="GO" id="GO:0005783">
    <property type="term" value="C:endoplasmic reticulum"/>
    <property type="evidence" value="ECO:0007669"/>
    <property type="project" value="UniProtKB-SubCell"/>
</dbReference>
<evidence type="ECO:0000313" key="23">
    <source>
        <dbReference type="EMBL" id="SVB29940.1"/>
    </source>
</evidence>
<evidence type="ECO:0000259" key="21">
    <source>
        <dbReference type="Pfam" id="PF02225"/>
    </source>
</evidence>
<evidence type="ECO:0000256" key="3">
    <source>
        <dbReference type="ARBA" id="ARBA00004555"/>
    </source>
</evidence>
<evidence type="ECO:0000256" key="2">
    <source>
        <dbReference type="ARBA" id="ARBA00004371"/>
    </source>
</evidence>
<comment type="subcellular location">
    <subcellularLocation>
        <location evidence="1">Endoplasmic reticulum</location>
    </subcellularLocation>
    <subcellularLocation>
        <location evidence="3">Golgi apparatus</location>
    </subcellularLocation>
    <subcellularLocation>
        <location evidence="2">Lysosome</location>
    </subcellularLocation>
    <subcellularLocation>
        <location evidence="4">Secreted</location>
    </subcellularLocation>
</comment>
<keyword evidence="15" id="KW-0482">Metalloprotease</keyword>
<dbReference type="Gene3D" id="3.50.30.30">
    <property type="match status" value="1"/>
</dbReference>
<dbReference type="InterPro" id="IPR003137">
    <property type="entry name" value="PA_domain"/>
</dbReference>
<dbReference type="PANTHER" id="PTHR12053:SF3">
    <property type="entry name" value="CARBOXYPEPTIDASE Q"/>
    <property type="match status" value="1"/>
</dbReference>
<dbReference type="InterPro" id="IPR039866">
    <property type="entry name" value="CPQ"/>
</dbReference>
<dbReference type="SUPFAM" id="SSF53187">
    <property type="entry name" value="Zn-dependent exopeptidases"/>
    <property type="match status" value="1"/>
</dbReference>